<evidence type="ECO:0000313" key="13">
    <source>
        <dbReference type="EMBL" id="JAC86932.1"/>
    </source>
</evidence>
<dbReference type="GO" id="GO:0003785">
    <property type="term" value="F:actin monomer binding"/>
    <property type="evidence" value="ECO:0007669"/>
    <property type="project" value="TreeGrafter"/>
</dbReference>
<dbReference type="AlphaFoldDB" id="A0A069DTE9"/>
<dbReference type="GO" id="GO:0010976">
    <property type="term" value="P:positive regulation of neuron projection development"/>
    <property type="evidence" value="ECO:0007669"/>
    <property type="project" value="TreeGrafter"/>
</dbReference>
<evidence type="ECO:0000256" key="9">
    <source>
        <dbReference type="ARBA" id="ARBA00056419"/>
    </source>
</evidence>
<proteinExistence type="evidence at transcript level"/>
<dbReference type="InterPro" id="IPR029006">
    <property type="entry name" value="ADF-H/Gelsolin-like_dom_sf"/>
</dbReference>
<dbReference type="SMART" id="SM00102">
    <property type="entry name" value="ADF"/>
    <property type="match status" value="2"/>
</dbReference>
<evidence type="ECO:0000256" key="10">
    <source>
        <dbReference type="ARBA" id="ARBA00069496"/>
    </source>
</evidence>
<keyword evidence="7" id="KW-0206">Cytoskeleton</keyword>
<keyword evidence="4" id="KW-0963">Cytoplasm</keyword>
<feature type="compositionally biased region" description="Basic residues" evidence="11">
    <location>
        <begin position="339"/>
        <end position="348"/>
    </location>
</feature>
<dbReference type="CDD" id="cd11284">
    <property type="entry name" value="ADF_Twf-C_like"/>
    <property type="match status" value="1"/>
</dbReference>
<evidence type="ECO:0000256" key="5">
    <source>
        <dbReference type="ARBA" id="ARBA00022737"/>
    </source>
</evidence>
<protein>
    <recommendedName>
        <fullName evidence="10">Twinfilin</fullName>
    </recommendedName>
</protein>
<dbReference type="InterPro" id="IPR002108">
    <property type="entry name" value="ADF-H"/>
</dbReference>
<dbReference type="GO" id="GO:0051015">
    <property type="term" value="F:actin filament binding"/>
    <property type="evidence" value="ECO:0007669"/>
    <property type="project" value="TreeGrafter"/>
</dbReference>
<evidence type="ECO:0000259" key="12">
    <source>
        <dbReference type="PROSITE" id="PS51263"/>
    </source>
</evidence>
<dbReference type="CDD" id="cd11285">
    <property type="entry name" value="ADF_Twf-N_like"/>
    <property type="match status" value="1"/>
</dbReference>
<evidence type="ECO:0000256" key="3">
    <source>
        <dbReference type="ARBA" id="ARBA00009557"/>
    </source>
</evidence>
<dbReference type="GO" id="GO:0030042">
    <property type="term" value="P:actin filament depolymerization"/>
    <property type="evidence" value="ECO:0007669"/>
    <property type="project" value="TreeGrafter"/>
</dbReference>
<evidence type="ECO:0000256" key="7">
    <source>
        <dbReference type="ARBA" id="ARBA00023212"/>
    </source>
</evidence>
<feature type="region of interest" description="Disordered" evidence="11">
    <location>
        <begin position="317"/>
        <end position="354"/>
    </location>
</feature>
<dbReference type="GO" id="GO:0010591">
    <property type="term" value="P:regulation of lamellipodium assembly"/>
    <property type="evidence" value="ECO:0007669"/>
    <property type="project" value="TreeGrafter"/>
</dbReference>
<sequence length="354" mass="39698">MSHQTGIKANEKLKKNFAKNCHSSKIRIFKVCIENEELTLAQHIEAKGTWEDDFDKHVHKLIELDQPSYIMCRFDSKNSTGYDWLLVSWSPDDAPVRQKMLYASTKATLKQEFGSGQIQEEVHATTLEELTAASLRKIKDAPAPLSPQEEEALMSQVTDGMRHVGIESRGATLNTLNMPLSDQAKEGLAALAAEQVNYVRLAIDILQERIDVDMTSVIQAKELGTNVPEDTARYHVFRYQYKHDGQDKKAIVFIYSMPGYSCPIKERMLYSSSKAPLIEIVESILGVKVDKKMEVDSGKEVSEECLYEALNPAEDPVATTTAGITQKKFDKPKGPPNRGAKRLTKSHHQCSVLD</sequence>
<evidence type="ECO:0000256" key="6">
    <source>
        <dbReference type="ARBA" id="ARBA00023203"/>
    </source>
</evidence>
<dbReference type="GO" id="GO:0030016">
    <property type="term" value="C:myofibril"/>
    <property type="evidence" value="ECO:0007669"/>
    <property type="project" value="TreeGrafter"/>
</dbReference>
<dbReference type="PANTHER" id="PTHR13759:SF1">
    <property type="entry name" value="TWINFILIN"/>
    <property type="match status" value="1"/>
</dbReference>
<evidence type="ECO:0000256" key="11">
    <source>
        <dbReference type="SAM" id="MobiDB-lite"/>
    </source>
</evidence>
<dbReference type="InterPro" id="IPR028458">
    <property type="entry name" value="Twinfilin"/>
</dbReference>
<dbReference type="Gene3D" id="3.40.20.10">
    <property type="entry name" value="Severin"/>
    <property type="match status" value="2"/>
</dbReference>
<comment type="function">
    <text evidence="9">Actin-binding protein involved in motile and morphological processes. Inhibits actin polymerization, likely by sequestering G-actin.</text>
</comment>
<dbReference type="Pfam" id="PF00241">
    <property type="entry name" value="Cofilin_ADF"/>
    <property type="match status" value="2"/>
</dbReference>
<dbReference type="GO" id="GO:0005884">
    <property type="term" value="C:actin filament"/>
    <property type="evidence" value="ECO:0007669"/>
    <property type="project" value="TreeGrafter"/>
</dbReference>
<comment type="subunit">
    <text evidence="8">Interacts with G-actin; ADP-actin form.</text>
</comment>
<dbReference type="PANTHER" id="PTHR13759">
    <property type="entry name" value="TWINFILIN"/>
    <property type="match status" value="1"/>
</dbReference>
<name>A0A069DTE9_9HEMI</name>
<feature type="domain" description="ADF-H" evidence="12">
    <location>
        <begin position="175"/>
        <end position="311"/>
    </location>
</feature>
<evidence type="ECO:0000256" key="8">
    <source>
        <dbReference type="ARBA" id="ARBA00038532"/>
    </source>
</evidence>
<comment type="similarity">
    <text evidence="3">Belongs to the actin-binding proteins ADF family. Twinfilin subfamily.</text>
</comment>
<evidence type="ECO:0000256" key="2">
    <source>
        <dbReference type="ARBA" id="ARBA00004544"/>
    </source>
</evidence>
<comment type="subcellular location">
    <subcellularLocation>
        <location evidence="2">Cytoplasm</location>
        <location evidence="2">Cell cortex</location>
    </subcellularLocation>
    <subcellularLocation>
        <location evidence="1">Cytoplasm</location>
        <location evidence="1">Cytoskeleton</location>
    </subcellularLocation>
</comment>
<dbReference type="GO" id="GO:0005938">
    <property type="term" value="C:cell cortex"/>
    <property type="evidence" value="ECO:0007669"/>
    <property type="project" value="UniProtKB-SubCell"/>
</dbReference>
<evidence type="ECO:0000256" key="4">
    <source>
        <dbReference type="ARBA" id="ARBA00022490"/>
    </source>
</evidence>
<dbReference type="FunFam" id="3.40.20.10:FF:000007">
    <property type="entry name" value="Twinfilin-1 isoform 1"/>
    <property type="match status" value="1"/>
</dbReference>
<accession>A0A069DTE9</accession>
<dbReference type="SUPFAM" id="SSF55753">
    <property type="entry name" value="Actin depolymerizing proteins"/>
    <property type="match status" value="2"/>
</dbReference>
<organism evidence="13">
    <name type="scientific">Panstrongylus megistus</name>
    <dbReference type="NCBI Taxonomy" id="65343"/>
    <lineage>
        <taxon>Eukaryota</taxon>
        <taxon>Metazoa</taxon>
        <taxon>Ecdysozoa</taxon>
        <taxon>Arthropoda</taxon>
        <taxon>Hexapoda</taxon>
        <taxon>Insecta</taxon>
        <taxon>Pterygota</taxon>
        <taxon>Neoptera</taxon>
        <taxon>Paraneoptera</taxon>
        <taxon>Hemiptera</taxon>
        <taxon>Heteroptera</taxon>
        <taxon>Panheteroptera</taxon>
        <taxon>Cimicomorpha</taxon>
        <taxon>Reduviidae</taxon>
        <taxon>Triatominae</taxon>
        <taxon>Panstrongylus</taxon>
    </lineage>
</organism>
<evidence type="ECO:0000256" key="1">
    <source>
        <dbReference type="ARBA" id="ARBA00004245"/>
    </source>
</evidence>
<feature type="domain" description="ADF-H" evidence="12">
    <location>
        <begin position="1"/>
        <end position="140"/>
    </location>
</feature>
<keyword evidence="6" id="KW-0009">Actin-binding</keyword>
<dbReference type="EMBL" id="GBGD01001957">
    <property type="protein sequence ID" value="JAC86932.1"/>
    <property type="molecule type" value="mRNA"/>
</dbReference>
<dbReference type="GO" id="GO:0051016">
    <property type="term" value="P:barbed-end actin filament capping"/>
    <property type="evidence" value="ECO:0007669"/>
    <property type="project" value="TreeGrafter"/>
</dbReference>
<keyword evidence="5" id="KW-0677">Repeat</keyword>
<dbReference type="FunFam" id="3.40.20.10:FF:000042">
    <property type="entry name" value="Actin depolymerizing protein"/>
    <property type="match status" value="1"/>
</dbReference>
<reference evidence="13" key="1">
    <citation type="journal article" date="2015" name="J. Med. Entomol.">
        <title>A Deep Insight Into the Sialotranscriptome of the Chagas Disease Vector, Panstrongylus megistus (Hemiptera: Heteroptera).</title>
        <authorList>
            <person name="Ribeiro J.M."/>
            <person name="Schwarz A."/>
            <person name="Francischetti I.M."/>
        </authorList>
    </citation>
    <scope>NUCLEOTIDE SEQUENCE</scope>
    <source>
        <tissue evidence="13">Salivary glands</tissue>
    </source>
</reference>
<dbReference type="PROSITE" id="PS51263">
    <property type="entry name" value="ADF_H"/>
    <property type="match status" value="2"/>
</dbReference>